<reference evidence="2" key="1">
    <citation type="journal article" date="2019" name="Int. J. Syst. Evol. Microbiol.">
        <title>The Global Catalogue of Microorganisms (GCM) 10K type strain sequencing project: providing services to taxonomists for standard genome sequencing and annotation.</title>
        <authorList>
            <consortium name="The Broad Institute Genomics Platform"/>
            <consortium name="The Broad Institute Genome Sequencing Center for Infectious Disease"/>
            <person name="Wu L."/>
            <person name="Ma J."/>
        </authorList>
    </citation>
    <scope>NUCLEOTIDE SEQUENCE [LARGE SCALE GENOMIC DNA]</scope>
    <source>
        <strain evidence="2">JCM 4855</strain>
    </source>
</reference>
<sequence length="78" mass="8132">MCDALSLGLPEVARALICTGPGSQVRALDAAARAFTVYGPDDRTKVLTEIGMFLTGLAAEQPFWPGDGLLPPLCQSVA</sequence>
<accession>A0ABW2DU13</accession>
<proteinExistence type="predicted"/>
<dbReference type="Proteomes" id="UP001596409">
    <property type="component" value="Unassembled WGS sequence"/>
</dbReference>
<dbReference type="EMBL" id="JBHSYM010000009">
    <property type="protein sequence ID" value="MFC7011213.1"/>
    <property type="molecule type" value="Genomic_DNA"/>
</dbReference>
<gene>
    <name evidence="1" type="ORF">ACFQMH_05700</name>
</gene>
<comment type="caution">
    <text evidence="1">The sequence shown here is derived from an EMBL/GenBank/DDBJ whole genome shotgun (WGS) entry which is preliminary data.</text>
</comment>
<dbReference type="RefSeq" id="WP_229881775.1">
    <property type="nucleotide sequence ID" value="NZ_BMWA01000049.1"/>
</dbReference>
<protein>
    <submittedName>
        <fullName evidence="1">Uncharacterized protein</fullName>
    </submittedName>
</protein>
<evidence type="ECO:0000313" key="1">
    <source>
        <dbReference type="EMBL" id="MFC7011213.1"/>
    </source>
</evidence>
<evidence type="ECO:0000313" key="2">
    <source>
        <dbReference type="Proteomes" id="UP001596409"/>
    </source>
</evidence>
<keyword evidence="2" id="KW-1185">Reference proteome</keyword>
<name>A0ABW2DU13_9ACTN</name>
<organism evidence="1 2">
    <name type="scientific">Streptomyces viridiviolaceus</name>
    <dbReference type="NCBI Taxonomy" id="68282"/>
    <lineage>
        <taxon>Bacteria</taxon>
        <taxon>Bacillati</taxon>
        <taxon>Actinomycetota</taxon>
        <taxon>Actinomycetes</taxon>
        <taxon>Kitasatosporales</taxon>
        <taxon>Streptomycetaceae</taxon>
        <taxon>Streptomyces</taxon>
    </lineage>
</organism>